<evidence type="ECO:0000313" key="2">
    <source>
        <dbReference type="Proteomes" id="UP000240527"/>
    </source>
</evidence>
<organism evidence="1 2">
    <name type="scientific">Caulobacter segnis</name>
    <dbReference type="NCBI Taxonomy" id="88688"/>
    <lineage>
        <taxon>Bacteria</taxon>
        <taxon>Pseudomonadati</taxon>
        <taxon>Pseudomonadota</taxon>
        <taxon>Alphaproteobacteria</taxon>
        <taxon>Caulobacterales</taxon>
        <taxon>Caulobacteraceae</taxon>
        <taxon>Caulobacter</taxon>
    </lineage>
</organism>
<proteinExistence type="predicted"/>
<gene>
    <name evidence="1" type="ORF">B7G68_03325</name>
</gene>
<protein>
    <submittedName>
        <fullName evidence="1">Uncharacterized protein</fullName>
    </submittedName>
</protein>
<sequence length="105" mass="11504">MPKAFQVSLAPRQLTQTINPWSWTFGDFSLFSINLGQSAAPGVESRVLAEVGSYGRQIGRISDALKVLLDWAEAQPNGLSGNDPAIRALRLQIEHVDVIKREEGT</sequence>
<dbReference type="EMBL" id="CP027850">
    <property type="protein sequence ID" value="AVQ00978.1"/>
    <property type="molecule type" value="Genomic_DNA"/>
</dbReference>
<accession>A0ABN5IPN5</accession>
<dbReference type="RefSeq" id="WP_013077833.1">
    <property type="nucleotide sequence ID" value="NZ_CP027850.1"/>
</dbReference>
<dbReference type="Proteomes" id="UP000240527">
    <property type="component" value="Chromosome"/>
</dbReference>
<evidence type="ECO:0000313" key="1">
    <source>
        <dbReference type="EMBL" id="AVQ00978.1"/>
    </source>
</evidence>
<name>A0ABN5IPN5_9CAUL</name>
<reference evidence="1 2" key="1">
    <citation type="journal article" date="2015" name="Biotechnol. Bioeng.">
        <title>Genome sequence and phenotypic characterization of Caulobacter segnis.</title>
        <authorList>
            <person name="Patel S."/>
            <person name="Fletcher B."/>
            <person name="Scott D.C."/>
            <person name="Ely B."/>
        </authorList>
    </citation>
    <scope>NUCLEOTIDE SEQUENCE [LARGE SCALE GENOMIC DNA]</scope>
    <source>
        <strain evidence="1 2">TK0059</strain>
    </source>
</reference>
<keyword evidence="2" id="KW-1185">Reference proteome</keyword>